<reference evidence="11 12" key="1">
    <citation type="submission" date="2016-10" db="EMBL/GenBank/DDBJ databases">
        <authorList>
            <person name="de Groot N.N."/>
        </authorList>
    </citation>
    <scope>NUCLEOTIDE SEQUENCE [LARGE SCALE GENOMIC DNA]</scope>
    <source>
        <strain evidence="11 12">DSM 22789</strain>
    </source>
</reference>
<protein>
    <recommendedName>
        <fullName evidence="4">Heme exporter protein C</fullName>
    </recommendedName>
</protein>
<gene>
    <name evidence="11" type="ORF">SAMN05660206_11922</name>
</gene>
<comment type="similarity">
    <text evidence="3">Belongs to the CcmC/CycZ/HelC family.</text>
</comment>
<keyword evidence="8 9" id="KW-0472">Membrane</keyword>
<feature type="domain" description="Cytochrome c assembly protein" evidence="10">
    <location>
        <begin position="37"/>
        <end position="157"/>
    </location>
</feature>
<evidence type="ECO:0000256" key="9">
    <source>
        <dbReference type="SAM" id="Phobius"/>
    </source>
</evidence>
<dbReference type="PRINTS" id="PR01386">
    <property type="entry name" value="CCMCBIOGNSIS"/>
</dbReference>
<dbReference type="Pfam" id="PF01578">
    <property type="entry name" value="Cytochrom_C_asm"/>
    <property type="match status" value="1"/>
</dbReference>
<dbReference type="GO" id="GO:0020037">
    <property type="term" value="F:heme binding"/>
    <property type="evidence" value="ECO:0007669"/>
    <property type="project" value="InterPro"/>
</dbReference>
<evidence type="ECO:0000313" key="12">
    <source>
        <dbReference type="Proteomes" id="UP000198785"/>
    </source>
</evidence>
<evidence type="ECO:0000256" key="1">
    <source>
        <dbReference type="ARBA" id="ARBA00002442"/>
    </source>
</evidence>
<feature type="transmembrane region" description="Helical" evidence="9">
    <location>
        <begin position="114"/>
        <end position="131"/>
    </location>
</feature>
<keyword evidence="12" id="KW-1185">Reference proteome</keyword>
<evidence type="ECO:0000256" key="2">
    <source>
        <dbReference type="ARBA" id="ARBA00004141"/>
    </source>
</evidence>
<comment type="function">
    <text evidence="1">Required for the export of heme to the periplasm for the biogenesis of c-type cytochromes.</text>
</comment>
<accession>A0A1I6VXD8</accession>
<dbReference type="OrthoDB" id="9814290at2"/>
<dbReference type="Proteomes" id="UP000198785">
    <property type="component" value="Unassembled WGS sequence"/>
</dbReference>
<evidence type="ECO:0000313" key="11">
    <source>
        <dbReference type="EMBL" id="SFT18342.1"/>
    </source>
</evidence>
<evidence type="ECO:0000256" key="6">
    <source>
        <dbReference type="ARBA" id="ARBA00022748"/>
    </source>
</evidence>
<feature type="transmembrane region" description="Helical" evidence="9">
    <location>
        <begin position="39"/>
        <end position="61"/>
    </location>
</feature>
<keyword evidence="7 9" id="KW-1133">Transmembrane helix</keyword>
<evidence type="ECO:0000256" key="3">
    <source>
        <dbReference type="ARBA" id="ARBA00005840"/>
    </source>
</evidence>
<keyword evidence="5 9" id="KW-0812">Transmembrane</keyword>
<dbReference type="InterPro" id="IPR003557">
    <property type="entry name" value="Cyt_c_biogenesis_CcmC"/>
</dbReference>
<organism evidence="11 12">
    <name type="scientific">Sphingobacterium wenxiniae</name>
    <dbReference type="NCBI Taxonomy" id="683125"/>
    <lineage>
        <taxon>Bacteria</taxon>
        <taxon>Pseudomonadati</taxon>
        <taxon>Bacteroidota</taxon>
        <taxon>Sphingobacteriia</taxon>
        <taxon>Sphingobacteriales</taxon>
        <taxon>Sphingobacteriaceae</taxon>
        <taxon>Sphingobacterium</taxon>
    </lineage>
</organism>
<dbReference type="AlphaFoldDB" id="A0A1I6VXD8"/>
<evidence type="ECO:0000256" key="8">
    <source>
        <dbReference type="ARBA" id="ARBA00023136"/>
    </source>
</evidence>
<dbReference type="PANTHER" id="PTHR30071:SF1">
    <property type="entry name" value="CYTOCHROME B_B6 PROTEIN-RELATED"/>
    <property type="match status" value="1"/>
</dbReference>
<keyword evidence="6" id="KW-0201">Cytochrome c-type biogenesis</keyword>
<dbReference type="STRING" id="683125.SAMN05660206_11922"/>
<dbReference type="RefSeq" id="WP_093367715.1">
    <property type="nucleotide sequence ID" value="NZ_FOZZ01000019.1"/>
</dbReference>
<dbReference type="InterPro" id="IPR002541">
    <property type="entry name" value="Cyt_c_assembly"/>
</dbReference>
<feature type="transmembrane region" description="Helical" evidence="9">
    <location>
        <begin position="73"/>
        <end position="94"/>
    </location>
</feature>
<dbReference type="GO" id="GO:0005886">
    <property type="term" value="C:plasma membrane"/>
    <property type="evidence" value="ECO:0007669"/>
    <property type="project" value="TreeGrafter"/>
</dbReference>
<comment type="subcellular location">
    <subcellularLocation>
        <location evidence="2">Membrane</location>
        <topology evidence="2">Multi-pass membrane protein</topology>
    </subcellularLocation>
</comment>
<proteinExistence type="inferred from homology"/>
<dbReference type="GO" id="GO:0017004">
    <property type="term" value="P:cytochrome complex assembly"/>
    <property type="evidence" value="ECO:0007669"/>
    <property type="project" value="UniProtKB-KW"/>
</dbReference>
<evidence type="ECO:0000256" key="5">
    <source>
        <dbReference type="ARBA" id="ARBA00022692"/>
    </source>
</evidence>
<sequence>MRKSWWKILGLCLIGGSIIAGLLGPVPRLPILNETIRNVYFHVPMWFAMFTLYLISVIYSIRYLNSNDIKNDFIAVEAVNTGIIFCFLGLLTGMQWANITWGEPWPNDPKTNGSAIATLMYLAYLVLRNALEEEQKRAKISAIYNIFAFPVMIVLMYILPKLTDSLHPGSGGNSTFGDIDMDNQMRPIFYSAVVGWILIGVWIASLRYRLRLIENTRNQID</sequence>
<dbReference type="EMBL" id="FOZZ01000019">
    <property type="protein sequence ID" value="SFT18342.1"/>
    <property type="molecule type" value="Genomic_DNA"/>
</dbReference>
<dbReference type="PANTHER" id="PTHR30071">
    <property type="entry name" value="HEME EXPORTER PROTEIN C"/>
    <property type="match status" value="1"/>
</dbReference>
<evidence type="ECO:0000256" key="7">
    <source>
        <dbReference type="ARBA" id="ARBA00022989"/>
    </source>
</evidence>
<feature type="transmembrane region" description="Helical" evidence="9">
    <location>
        <begin position="143"/>
        <end position="160"/>
    </location>
</feature>
<evidence type="ECO:0000259" key="10">
    <source>
        <dbReference type="Pfam" id="PF01578"/>
    </source>
</evidence>
<dbReference type="InterPro" id="IPR045062">
    <property type="entry name" value="Cyt_c_biogenesis_CcsA/CcmC"/>
</dbReference>
<name>A0A1I6VXD8_9SPHI</name>
<feature type="transmembrane region" description="Helical" evidence="9">
    <location>
        <begin position="188"/>
        <end position="208"/>
    </location>
</feature>
<dbReference type="GO" id="GO:0015232">
    <property type="term" value="F:heme transmembrane transporter activity"/>
    <property type="evidence" value="ECO:0007669"/>
    <property type="project" value="InterPro"/>
</dbReference>
<evidence type="ECO:0000256" key="4">
    <source>
        <dbReference type="ARBA" id="ARBA00016463"/>
    </source>
</evidence>